<keyword evidence="5" id="KW-1185">Reference proteome</keyword>
<name>A0ABS5LKP0_9MOLU</name>
<evidence type="ECO:0000256" key="1">
    <source>
        <dbReference type="ARBA" id="ARBA00023157"/>
    </source>
</evidence>
<dbReference type="PROSITE" id="PS51352">
    <property type="entry name" value="THIOREDOXIN_2"/>
    <property type="match status" value="1"/>
</dbReference>
<evidence type="ECO:0000259" key="3">
    <source>
        <dbReference type="PROSITE" id="PS51352"/>
    </source>
</evidence>
<dbReference type="Pfam" id="PF00085">
    <property type="entry name" value="Thioredoxin"/>
    <property type="match status" value="1"/>
</dbReference>
<dbReference type="InterPro" id="IPR017937">
    <property type="entry name" value="Thioredoxin_CS"/>
</dbReference>
<dbReference type="EMBL" id="JAGVSK010000001">
    <property type="protein sequence ID" value="MBS2993765.1"/>
    <property type="molecule type" value="Genomic_DNA"/>
</dbReference>
<evidence type="ECO:0000313" key="5">
    <source>
        <dbReference type="Proteomes" id="UP000678347"/>
    </source>
</evidence>
<dbReference type="Proteomes" id="UP000678347">
    <property type="component" value="Unassembled WGS sequence"/>
</dbReference>
<accession>A0ABS5LKP0</accession>
<protein>
    <recommendedName>
        <fullName evidence="2">Thioredoxin</fullName>
    </recommendedName>
</protein>
<dbReference type="PRINTS" id="PR00421">
    <property type="entry name" value="THIOREDOXIN"/>
</dbReference>
<comment type="caution">
    <text evidence="4">The sequence shown here is derived from an EMBL/GenBank/DDBJ whole genome shotgun (WGS) entry which is preliminary data.</text>
</comment>
<dbReference type="InterPro" id="IPR036249">
    <property type="entry name" value="Thioredoxin-like_sf"/>
</dbReference>
<reference evidence="4" key="1">
    <citation type="submission" date="2021-04" db="EMBL/GenBank/DDBJ databases">
        <title>Sandalwood Spike Disease Phytoplasma.</title>
        <authorList>
            <person name="Tiwarekar B."/>
            <person name="Kirdat K."/>
            <person name="Sundarraj R."/>
            <person name="Yadav A."/>
        </authorList>
    </citation>
    <scope>NUCLEOTIDE SEQUENCE [LARGE SCALE GENOMIC DNA]</scope>
    <source>
        <strain evidence="4">SW86</strain>
    </source>
</reference>
<gene>
    <name evidence="4" type="ORF">KE631_00090</name>
</gene>
<feature type="domain" description="Thioredoxin" evidence="3">
    <location>
        <begin position="1"/>
        <end position="106"/>
    </location>
</feature>
<dbReference type="SUPFAM" id="SSF52833">
    <property type="entry name" value="Thioredoxin-like"/>
    <property type="match status" value="1"/>
</dbReference>
<dbReference type="PANTHER" id="PTHR46115">
    <property type="entry name" value="THIOREDOXIN-LIKE PROTEIN 1"/>
    <property type="match status" value="1"/>
</dbReference>
<evidence type="ECO:0000313" key="4">
    <source>
        <dbReference type="EMBL" id="MBS2993765.1"/>
    </source>
</evidence>
<sequence length="106" mass="12399">MMSNLMNYQGQDFETITATQQLVVVDFFATWCPPCQRLLPVLDEVCLLEKDILFYKVDVDFFRQLALEKGVSGFPTLILYKDKKELARHSGFLNKEDLLKFLHSYK</sequence>
<dbReference type="PROSITE" id="PS00194">
    <property type="entry name" value="THIOREDOXIN_1"/>
    <property type="match status" value="1"/>
</dbReference>
<dbReference type="PIRSF" id="PIRSF000077">
    <property type="entry name" value="Thioredoxin"/>
    <property type="match status" value="1"/>
</dbReference>
<dbReference type="Gene3D" id="3.40.30.10">
    <property type="entry name" value="Glutaredoxin"/>
    <property type="match status" value="1"/>
</dbReference>
<dbReference type="CDD" id="cd02947">
    <property type="entry name" value="TRX_family"/>
    <property type="match status" value="1"/>
</dbReference>
<proteinExistence type="inferred from homology"/>
<comment type="similarity">
    <text evidence="2">Belongs to the thioredoxin family.</text>
</comment>
<organism evidence="4 5">
    <name type="scientific">'Santalum album' aster yellows phytoplasma</name>
    <dbReference type="NCBI Taxonomy" id="2831467"/>
    <lineage>
        <taxon>Bacteria</taxon>
        <taxon>Bacillati</taxon>
        <taxon>Mycoplasmatota</taxon>
        <taxon>Mollicutes</taxon>
        <taxon>Acholeplasmatales</taxon>
        <taxon>Acholeplasmataceae</taxon>
        <taxon>Candidatus Phytoplasma</taxon>
        <taxon>16SrI (Aster yellows group)</taxon>
    </lineage>
</organism>
<evidence type="ECO:0000256" key="2">
    <source>
        <dbReference type="PIRNR" id="PIRNR000077"/>
    </source>
</evidence>
<dbReference type="InterPro" id="IPR005746">
    <property type="entry name" value="Thioredoxin"/>
</dbReference>
<keyword evidence="1" id="KW-1015">Disulfide bond</keyword>
<dbReference type="InterPro" id="IPR013766">
    <property type="entry name" value="Thioredoxin_domain"/>
</dbReference>